<evidence type="ECO:0000313" key="5">
    <source>
        <dbReference type="Proteomes" id="UP001195941"/>
    </source>
</evidence>
<evidence type="ECO:0000256" key="2">
    <source>
        <dbReference type="SAM" id="Coils"/>
    </source>
</evidence>
<proteinExistence type="inferred from homology"/>
<dbReference type="PANTHER" id="PTHR30469">
    <property type="entry name" value="MULTIDRUG RESISTANCE PROTEIN MDTA"/>
    <property type="match status" value="1"/>
</dbReference>
<dbReference type="Gene3D" id="2.40.50.100">
    <property type="match status" value="1"/>
</dbReference>
<dbReference type="EMBL" id="JADMKU010000004">
    <property type="protein sequence ID" value="MBR9650662.1"/>
    <property type="molecule type" value="Genomic_DNA"/>
</dbReference>
<evidence type="ECO:0000256" key="1">
    <source>
        <dbReference type="ARBA" id="ARBA00009477"/>
    </source>
</evidence>
<dbReference type="Proteomes" id="UP001195941">
    <property type="component" value="Unassembled WGS sequence"/>
</dbReference>
<name>A0ABS5HP59_9RHOB</name>
<comment type="similarity">
    <text evidence="1">Belongs to the membrane fusion protein (MFP) (TC 8.A.1) family.</text>
</comment>
<gene>
    <name evidence="4" type="ORF">IT775_05950</name>
</gene>
<protein>
    <submittedName>
        <fullName evidence="4">Efflux RND transporter periplasmic adaptor subunit</fullName>
    </submittedName>
</protein>
<dbReference type="PANTHER" id="PTHR30469:SF15">
    <property type="entry name" value="HLYD FAMILY OF SECRETION PROTEINS"/>
    <property type="match status" value="1"/>
</dbReference>
<dbReference type="Gene3D" id="1.10.287.470">
    <property type="entry name" value="Helix hairpin bin"/>
    <property type="match status" value="1"/>
</dbReference>
<dbReference type="SUPFAM" id="SSF111369">
    <property type="entry name" value="HlyD-like secretion proteins"/>
    <property type="match status" value="1"/>
</dbReference>
<reference evidence="4 5" key="1">
    <citation type="journal article" date="2021" name="Arch. Microbiol.">
        <title>Thalassobius aquimarinus sp. nov., isolated from the Sea of Japan seashore.</title>
        <authorList>
            <person name="Kurilenko V.V."/>
            <person name="Romanenko L.A."/>
            <person name="Chernysheva N.Y."/>
            <person name="Velansky P.V."/>
            <person name="Tekutyeva L.A."/>
            <person name="Isaeva M.P."/>
            <person name="Mikhailov V.V."/>
        </authorList>
    </citation>
    <scope>NUCLEOTIDE SEQUENCE [LARGE SCALE GENOMIC DNA]</scope>
    <source>
        <strain evidence="4 5">KMM 8518</strain>
    </source>
</reference>
<feature type="chain" id="PRO_5045643829" evidence="3">
    <location>
        <begin position="19"/>
        <end position="323"/>
    </location>
</feature>
<keyword evidence="2" id="KW-0175">Coiled coil</keyword>
<dbReference type="InterPro" id="IPR006143">
    <property type="entry name" value="RND_pump_MFP"/>
</dbReference>
<comment type="caution">
    <text evidence="4">The sequence shown here is derived from an EMBL/GenBank/DDBJ whole genome shotgun (WGS) entry which is preliminary data.</text>
</comment>
<accession>A0ABS5HP59</accession>
<organism evidence="4 5">
    <name type="scientific">Thalassovita aquimarina</name>
    <dbReference type="NCBI Taxonomy" id="2785917"/>
    <lineage>
        <taxon>Bacteria</taxon>
        <taxon>Pseudomonadati</taxon>
        <taxon>Pseudomonadota</taxon>
        <taxon>Alphaproteobacteria</taxon>
        <taxon>Rhodobacterales</taxon>
        <taxon>Roseobacteraceae</taxon>
        <taxon>Thalassovita</taxon>
    </lineage>
</organism>
<evidence type="ECO:0000313" key="4">
    <source>
        <dbReference type="EMBL" id="MBR9650662.1"/>
    </source>
</evidence>
<sequence length="323" mass="34789">MMKRFFVLFCLFAAPLSAETLEVTPETVTEWKPVYGQIETRDRVPARARIGGTINELLVTEGDRVEAGARIAVIEDDKLAFRIDAIDARLDSARAQLATAQTDLDRGEQLLERGVITTQRMDQLRTQVQVLQGEISSLSSERLVIEQQITEGAVLAPETGVVLRVPVARGSVVGPGEAVAEIGGGGAFLRLAVPERFAGALAEGDVIEIGQDGEARQGELVKLYPLIEGGRVQADVEVDGLDTRFVGRRLPVRLPVAEREALLVPDEALERVGGIDLVQVETAQGVLKRAVVPGGLVVRDGRAWREILTGLNAGDVIVVDGHE</sequence>
<keyword evidence="3" id="KW-0732">Signal</keyword>
<dbReference type="Gene3D" id="2.40.420.20">
    <property type="match status" value="1"/>
</dbReference>
<evidence type="ECO:0000256" key="3">
    <source>
        <dbReference type="SAM" id="SignalP"/>
    </source>
</evidence>
<keyword evidence="5" id="KW-1185">Reference proteome</keyword>
<dbReference type="NCBIfam" id="TIGR01730">
    <property type="entry name" value="RND_mfp"/>
    <property type="match status" value="1"/>
</dbReference>
<feature type="signal peptide" evidence="3">
    <location>
        <begin position="1"/>
        <end position="18"/>
    </location>
</feature>
<feature type="coiled-coil region" evidence="2">
    <location>
        <begin position="83"/>
        <end position="141"/>
    </location>
</feature>